<keyword evidence="3" id="KW-0808">Transferase</keyword>
<keyword evidence="4" id="KW-0547">Nucleotide-binding</keyword>
<evidence type="ECO:0000256" key="2">
    <source>
        <dbReference type="ARBA" id="ARBA00022527"/>
    </source>
</evidence>
<comment type="caution">
    <text evidence="10">The sequence shown here is derived from an EMBL/GenBank/DDBJ whole genome shotgun (WGS) entry which is preliminary data.</text>
</comment>
<dbReference type="Gene3D" id="1.10.510.10">
    <property type="entry name" value="Transferase(Phosphotransferase) domain 1"/>
    <property type="match status" value="1"/>
</dbReference>
<dbReference type="InterPro" id="IPR001245">
    <property type="entry name" value="Ser-Thr/Tyr_kinase_cat_dom"/>
</dbReference>
<evidence type="ECO:0000256" key="3">
    <source>
        <dbReference type="ARBA" id="ARBA00022679"/>
    </source>
</evidence>
<organism evidence="10 11">
    <name type="scientific">Streblomastix strix</name>
    <dbReference type="NCBI Taxonomy" id="222440"/>
    <lineage>
        <taxon>Eukaryota</taxon>
        <taxon>Metamonada</taxon>
        <taxon>Preaxostyla</taxon>
        <taxon>Oxymonadida</taxon>
        <taxon>Streblomastigidae</taxon>
        <taxon>Streblomastix</taxon>
    </lineage>
</organism>
<dbReference type="GO" id="GO:0004674">
    <property type="term" value="F:protein serine/threonine kinase activity"/>
    <property type="evidence" value="ECO:0007669"/>
    <property type="project" value="UniProtKB-KW"/>
</dbReference>
<evidence type="ECO:0000259" key="9">
    <source>
        <dbReference type="PROSITE" id="PS50011"/>
    </source>
</evidence>
<dbReference type="PANTHER" id="PTHR22967:SF57">
    <property type="entry name" value="AUXILIN, ISOFORM A-RELATED"/>
    <property type="match status" value="1"/>
</dbReference>
<dbReference type="InterPro" id="IPR000719">
    <property type="entry name" value="Prot_kinase_dom"/>
</dbReference>
<dbReference type="EC" id="2.7.11.1" evidence="1"/>
<evidence type="ECO:0000256" key="7">
    <source>
        <dbReference type="ARBA" id="ARBA00047899"/>
    </source>
</evidence>
<evidence type="ECO:0000313" key="10">
    <source>
        <dbReference type="EMBL" id="KAA6363994.1"/>
    </source>
</evidence>
<dbReference type="EMBL" id="SNRW01022203">
    <property type="protein sequence ID" value="KAA6363994.1"/>
    <property type="molecule type" value="Genomic_DNA"/>
</dbReference>
<dbReference type="PROSITE" id="PS50011">
    <property type="entry name" value="PROTEIN_KINASE_DOM"/>
    <property type="match status" value="1"/>
</dbReference>
<sequence>MLKVGALVHVGQKDVKIDKFSGSDGLAFFYRVIEMSNNEPKEMYILKRIVTDDKLQKFNHPNVMKLYEWDSRDIPPQKQCVQQLYEDCISTLLQEITQTATNQRLPESEIIHITKDIACGLDYLHSLSPQIIHLNTQANMILHGKDGKYKLSAFWRSFEGKIEIDKLSDDERKQISIQIGFNKVPFSKAPEVEEIEINQSFLSEDNNQLIIGKEIIDTKADIFAFGFMRYRLCFFSSPFDKNGGDKDRDGEKRIIQLKDKYQ</sequence>
<dbReference type="Proteomes" id="UP000324800">
    <property type="component" value="Unassembled WGS sequence"/>
</dbReference>
<dbReference type="AlphaFoldDB" id="A0A5J4U0M6"/>
<evidence type="ECO:0000313" key="11">
    <source>
        <dbReference type="Proteomes" id="UP000324800"/>
    </source>
</evidence>
<feature type="domain" description="Protein kinase" evidence="9">
    <location>
        <begin position="1"/>
        <end position="262"/>
    </location>
</feature>
<dbReference type="GO" id="GO:0005524">
    <property type="term" value="F:ATP binding"/>
    <property type="evidence" value="ECO:0007669"/>
    <property type="project" value="UniProtKB-KW"/>
</dbReference>
<reference evidence="10 11" key="1">
    <citation type="submission" date="2019-03" db="EMBL/GenBank/DDBJ databases">
        <title>Single cell metagenomics reveals metabolic interactions within the superorganism composed of flagellate Streblomastix strix and complex community of Bacteroidetes bacteria on its surface.</title>
        <authorList>
            <person name="Treitli S.C."/>
            <person name="Kolisko M."/>
            <person name="Husnik F."/>
            <person name="Keeling P."/>
            <person name="Hampl V."/>
        </authorList>
    </citation>
    <scope>NUCLEOTIDE SEQUENCE [LARGE SCALE GENOMIC DNA]</scope>
    <source>
        <strain evidence="10">ST1C</strain>
    </source>
</reference>
<gene>
    <name evidence="10" type="ORF">EZS28_040479</name>
</gene>
<dbReference type="InterPro" id="IPR011009">
    <property type="entry name" value="Kinase-like_dom_sf"/>
</dbReference>
<protein>
    <recommendedName>
        <fullName evidence="1">non-specific serine/threonine protein kinase</fullName>
        <ecNumber evidence="1">2.7.11.1</ecNumber>
    </recommendedName>
</protein>
<keyword evidence="6" id="KW-0067">ATP-binding</keyword>
<dbReference type="PANTHER" id="PTHR22967">
    <property type="entry name" value="SERINE/THREONINE PROTEIN KINASE"/>
    <property type="match status" value="1"/>
</dbReference>
<evidence type="ECO:0000256" key="6">
    <source>
        <dbReference type="ARBA" id="ARBA00022840"/>
    </source>
</evidence>
<dbReference type="GO" id="GO:0005737">
    <property type="term" value="C:cytoplasm"/>
    <property type="evidence" value="ECO:0007669"/>
    <property type="project" value="TreeGrafter"/>
</dbReference>
<comment type="catalytic activity">
    <reaction evidence="7">
        <text>L-threonyl-[protein] + ATP = O-phospho-L-threonyl-[protein] + ADP + H(+)</text>
        <dbReference type="Rhea" id="RHEA:46608"/>
        <dbReference type="Rhea" id="RHEA-COMP:11060"/>
        <dbReference type="Rhea" id="RHEA-COMP:11605"/>
        <dbReference type="ChEBI" id="CHEBI:15378"/>
        <dbReference type="ChEBI" id="CHEBI:30013"/>
        <dbReference type="ChEBI" id="CHEBI:30616"/>
        <dbReference type="ChEBI" id="CHEBI:61977"/>
        <dbReference type="ChEBI" id="CHEBI:456216"/>
        <dbReference type="EC" id="2.7.11.1"/>
    </reaction>
</comment>
<proteinExistence type="predicted"/>
<accession>A0A5J4U0M6</accession>
<evidence type="ECO:0000256" key="4">
    <source>
        <dbReference type="ARBA" id="ARBA00022741"/>
    </source>
</evidence>
<dbReference type="OrthoDB" id="2018507at2759"/>
<dbReference type="SUPFAM" id="SSF56112">
    <property type="entry name" value="Protein kinase-like (PK-like)"/>
    <property type="match status" value="1"/>
</dbReference>
<evidence type="ECO:0000256" key="1">
    <source>
        <dbReference type="ARBA" id="ARBA00012513"/>
    </source>
</evidence>
<evidence type="ECO:0000256" key="5">
    <source>
        <dbReference type="ARBA" id="ARBA00022777"/>
    </source>
</evidence>
<name>A0A5J4U0M6_9EUKA</name>
<keyword evidence="2" id="KW-0723">Serine/threonine-protein kinase</keyword>
<feature type="non-terminal residue" evidence="10">
    <location>
        <position position="262"/>
    </location>
</feature>
<evidence type="ECO:0000256" key="8">
    <source>
        <dbReference type="ARBA" id="ARBA00048679"/>
    </source>
</evidence>
<keyword evidence="5" id="KW-0418">Kinase</keyword>
<dbReference type="Pfam" id="PF07714">
    <property type="entry name" value="PK_Tyr_Ser-Thr"/>
    <property type="match status" value="1"/>
</dbReference>
<comment type="catalytic activity">
    <reaction evidence="8">
        <text>L-seryl-[protein] + ATP = O-phospho-L-seryl-[protein] + ADP + H(+)</text>
        <dbReference type="Rhea" id="RHEA:17989"/>
        <dbReference type="Rhea" id="RHEA-COMP:9863"/>
        <dbReference type="Rhea" id="RHEA-COMP:11604"/>
        <dbReference type="ChEBI" id="CHEBI:15378"/>
        <dbReference type="ChEBI" id="CHEBI:29999"/>
        <dbReference type="ChEBI" id="CHEBI:30616"/>
        <dbReference type="ChEBI" id="CHEBI:83421"/>
        <dbReference type="ChEBI" id="CHEBI:456216"/>
        <dbReference type="EC" id="2.7.11.1"/>
    </reaction>
</comment>